<gene>
    <name evidence="1" type="ORF">HGH92_30860</name>
</gene>
<dbReference type="AlphaFoldDB" id="A0A847S004"/>
<protein>
    <submittedName>
        <fullName evidence="1">Uncharacterized protein</fullName>
    </submittedName>
</protein>
<dbReference type="Proteomes" id="UP000570474">
    <property type="component" value="Unassembled WGS sequence"/>
</dbReference>
<keyword evidence="2" id="KW-1185">Reference proteome</keyword>
<evidence type="ECO:0000313" key="2">
    <source>
        <dbReference type="Proteomes" id="UP000570474"/>
    </source>
</evidence>
<organism evidence="1 2">
    <name type="scientific">Chitinophaga varians</name>
    <dbReference type="NCBI Taxonomy" id="2202339"/>
    <lineage>
        <taxon>Bacteria</taxon>
        <taxon>Pseudomonadati</taxon>
        <taxon>Bacteroidota</taxon>
        <taxon>Chitinophagia</taxon>
        <taxon>Chitinophagales</taxon>
        <taxon>Chitinophagaceae</taxon>
        <taxon>Chitinophaga</taxon>
    </lineage>
</organism>
<evidence type="ECO:0000313" key="1">
    <source>
        <dbReference type="EMBL" id="NLR68743.1"/>
    </source>
</evidence>
<accession>A0A847S004</accession>
<dbReference type="RefSeq" id="WP_168874699.1">
    <property type="nucleotide sequence ID" value="NZ_JABAIA010000004.1"/>
</dbReference>
<comment type="caution">
    <text evidence="1">The sequence shown here is derived from an EMBL/GenBank/DDBJ whole genome shotgun (WGS) entry which is preliminary data.</text>
</comment>
<name>A0A847S004_9BACT</name>
<sequence>MGPWLHICAQCGAKNYYKAWDMCQPEVRCRECGFVKVNPPEEVERMRRIAAENSWYAGFVELLFAMEDELGIEFNGKEFPEPFATWRTLLEATLQYTGTAVTEAKVMEVMAKCADTTVTYIREKIDEPISM</sequence>
<proteinExistence type="predicted"/>
<reference evidence="1 2" key="1">
    <citation type="submission" date="2020-04" db="EMBL/GenBank/DDBJ databases">
        <authorList>
            <person name="Yin C."/>
        </authorList>
    </citation>
    <scope>NUCLEOTIDE SEQUENCE [LARGE SCALE GENOMIC DNA]</scope>
    <source>
        <strain evidence="1 2">Ae27</strain>
    </source>
</reference>
<dbReference type="EMBL" id="JABAIA010000004">
    <property type="protein sequence ID" value="NLR68743.1"/>
    <property type="molecule type" value="Genomic_DNA"/>
</dbReference>